<keyword evidence="4 5" id="KW-0472">Membrane</keyword>
<feature type="transmembrane region" description="Helical" evidence="5">
    <location>
        <begin position="54"/>
        <end position="75"/>
    </location>
</feature>
<dbReference type="Gene3D" id="1.20.1070.10">
    <property type="entry name" value="Rhodopsin 7-helix transmembrane proteins"/>
    <property type="match status" value="1"/>
</dbReference>
<evidence type="ECO:0000313" key="7">
    <source>
        <dbReference type="EMBL" id="CAF1081074.1"/>
    </source>
</evidence>
<feature type="transmembrane region" description="Helical" evidence="5">
    <location>
        <begin position="245"/>
        <end position="267"/>
    </location>
</feature>
<dbReference type="PROSITE" id="PS50262">
    <property type="entry name" value="G_PROTEIN_RECEP_F1_2"/>
    <property type="match status" value="1"/>
</dbReference>
<dbReference type="GO" id="GO:0016020">
    <property type="term" value="C:membrane"/>
    <property type="evidence" value="ECO:0007669"/>
    <property type="project" value="UniProtKB-SubCell"/>
</dbReference>
<gene>
    <name evidence="8" type="ORF">GPM918_LOCUS34509</name>
    <name evidence="7" type="ORF">OVA965_LOCUS18363</name>
    <name evidence="10" type="ORF">SRO942_LOCUS35208</name>
    <name evidence="9" type="ORF">TMI583_LOCUS18375</name>
</gene>
<keyword evidence="11" id="KW-1185">Reference proteome</keyword>
<feature type="domain" description="G-protein coupled receptors family 1 profile" evidence="6">
    <location>
        <begin position="1"/>
        <end position="265"/>
    </location>
</feature>
<protein>
    <recommendedName>
        <fullName evidence="6">G-protein coupled receptors family 1 profile domain-containing protein</fullName>
    </recommendedName>
</protein>
<dbReference type="SUPFAM" id="SSF81321">
    <property type="entry name" value="Family A G protein-coupled receptor-like"/>
    <property type="match status" value="1"/>
</dbReference>
<evidence type="ECO:0000256" key="1">
    <source>
        <dbReference type="ARBA" id="ARBA00004370"/>
    </source>
</evidence>
<dbReference type="EMBL" id="CAJOBA010009116">
    <property type="protein sequence ID" value="CAF3844026.1"/>
    <property type="molecule type" value="Genomic_DNA"/>
</dbReference>
<evidence type="ECO:0000256" key="5">
    <source>
        <dbReference type="SAM" id="Phobius"/>
    </source>
</evidence>
<evidence type="ECO:0000259" key="6">
    <source>
        <dbReference type="PROSITE" id="PS50262"/>
    </source>
</evidence>
<dbReference type="EMBL" id="CAJNOK010009100">
    <property type="protein sequence ID" value="CAF1081074.1"/>
    <property type="molecule type" value="Genomic_DNA"/>
</dbReference>
<comment type="subcellular location">
    <subcellularLocation>
        <location evidence="1">Membrane</location>
    </subcellularLocation>
</comment>
<dbReference type="Proteomes" id="UP000663829">
    <property type="component" value="Unassembled WGS sequence"/>
</dbReference>
<dbReference type="Proteomes" id="UP000677228">
    <property type="component" value="Unassembled WGS sequence"/>
</dbReference>
<dbReference type="Proteomes" id="UP000682733">
    <property type="component" value="Unassembled WGS sequence"/>
</dbReference>
<organism evidence="8 11">
    <name type="scientific">Didymodactylos carnosus</name>
    <dbReference type="NCBI Taxonomy" id="1234261"/>
    <lineage>
        <taxon>Eukaryota</taxon>
        <taxon>Metazoa</taxon>
        <taxon>Spiralia</taxon>
        <taxon>Gnathifera</taxon>
        <taxon>Rotifera</taxon>
        <taxon>Eurotatoria</taxon>
        <taxon>Bdelloidea</taxon>
        <taxon>Philodinida</taxon>
        <taxon>Philodinidae</taxon>
        <taxon>Didymodactylos</taxon>
    </lineage>
</organism>
<evidence type="ECO:0000313" key="9">
    <source>
        <dbReference type="EMBL" id="CAF3844026.1"/>
    </source>
</evidence>
<evidence type="ECO:0000313" key="10">
    <source>
        <dbReference type="EMBL" id="CAF4319859.1"/>
    </source>
</evidence>
<dbReference type="Pfam" id="PF00001">
    <property type="entry name" value="7tm_1"/>
    <property type="match status" value="1"/>
</dbReference>
<name>A0A815P6L5_9BILA</name>
<dbReference type="AlphaFoldDB" id="A0A815P6L5"/>
<dbReference type="InterPro" id="IPR017452">
    <property type="entry name" value="GPCR_Rhodpsn_7TM"/>
</dbReference>
<evidence type="ECO:0000313" key="8">
    <source>
        <dbReference type="EMBL" id="CAF1444917.1"/>
    </source>
</evidence>
<evidence type="ECO:0000256" key="3">
    <source>
        <dbReference type="ARBA" id="ARBA00022989"/>
    </source>
</evidence>
<reference evidence="8" key="1">
    <citation type="submission" date="2021-02" db="EMBL/GenBank/DDBJ databases">
        <authorList>
            <person name="Nowell W R."/>
        </authorList>
    </citation>
    <scope>NUCLEOTIDE SEQUENCE</scope>
</reference>
<dbReference type="EMBL" id="CAJNOQ010019186">
    <property type="protein sequence ID" value="CAF1444917.1"/>
    <property type="molecule type" value="Genomic_DNA"/>
</dbReference>
<evidence type="ECO:0000313" key="11">
    <source>
        <dbReference type="Proteomes" id="UP000663829"/>
    </source>
</evidence>
<feature type="transmembrane region" description="Helical" evidence="5">
    <location>
        <begin position="95"/>
        <end position="114"/>
    </location>
</feature>
<keyword evidence="3 5" id="KW-1133">Transmembrane helix</keyword>
<dbReference type="EMBL" id="CAJOBC010084629">
    <property type="protein sequence ID" value="CAF4319859.1"/>
    <property type="molecule type" value="Genomic_DNA"/>
</dbReference>
<dbReference type="InterPro" id="IPR000276">
    <property type="entry name" value="GPCR_Rhodpsn"/>
</dbReference>
<evidence type="ECO:0000256" key="2">
    <source>
        <dbReference type="ARBA" id="ARBA00022692"/>
    </source>
</evidence>
<feature type="transmembrane region" description="Helical" evidence="5">
    <location>
        <begin position="14"/>
        <end position="34"/>
    </location>
</feature>
<sequence>MIVFTRKTLRSNPCVVYLLATTIPCTLALYFAYIVKISQNLGFDLTTRPIFCKLRMYIVNSSQFTSSWFMMLACIDRYASSSKYVHIRNFSRLSIAYRLILIVTLTGCCIYTYILHCYDSHVPNSPIVCYIRTDTTFPCYLFDSIIFLTLFSTIPPAGMTIFGALTLLNIRKRCFRQIVPLPTIVSNVNRSKAPMQQLDLKLLSMLFAQVLMLILSTMPLSIYKIYSAATVNLMKTQMRRVIENFLFQLVLTLSNLNNVTTFYWYLLSGRIFRKELMQLFKRQNKMTARRLTIPR</sequence>
<dbReference type="Proteomes" id="UP000681722">
    <property type="component" value="Unassembled WGS sequence"/>
</dbReference>
<dbReference type="GO" id="GO:0004930">
    <property type="term" value="F:G protein-coupled receptor activity"/>
    <property type="evidence" value="ECO:0007669"/>
    <property type="project" value="InterPro"/>
</dbReference>
<feature type="transmembrane region" description="Helical" evidence="5">
    <location>
        <begin position="145"/>
        <end position="168"/>
    </location>
</feature>
<keyword evidence="2 5" id="KW-0812">Transmembrane</keyword>
<comment type="caution">
    <text evidence="8">The sequence shown here is derived from an EMBL/GenBank/DDBJ whole genome shotgun (WGS) entry which is preliminary data.</text>
</comment>
<accession>A0A815P6L5</accession>
<feature type="transmembrane region" description="Helical" evidence="5">
    <location>
        <begin position="202"/>
        <end position="225"/>
    </location>
</feature>
<evidence type="ECO:0000256" key="4">
    <source>
        <dbReference type="ARBA" id="ARBA00023136"/>
    </source>
</evidence>
<proteinExistence type="predicted"/>